<keyword evidence="1" id="KW-0812">Transmembrane</keyword>
<evidence type="ECO:0000313" key="2">
    <source>
        <dbReference type="EMBL" id="GAB93781.1"/>
    </source>
</evidence>
<keyword evidence="1" id="KW-0472">Membrane</keyword>
<proteinExistence type="predicted"/>
<keyword evidence="3" id="KW-1185">Reference proteome</keyword>
<sequence length="165" mass="17893">MTAPDPTARESSGPRQRRMLLRVAGGVVVAVILAFAGWRGYVAVQDREHKKSEAIEQCLDAIHADIRERLEGAGTSASEAAKQAEHAEFAKVDAHATSLSDDDLTLLRDSGRTRDDVSRDWAVDGEVEIPGDLPSAARLGPFNRFDCTAVVFKDGTVLVTHQQIN</sequence>
<evidence type="ECO:0000256" key="1">
    <source>
        <dbReference type="SAM" id="Phobius"/>
    </source>
</evidence>
<protein>
    <submittedName>
        <fullName evidence="2">Uncharacterized protein</fullName>
    </submittedName>
</protein>
<comment type="caution">
    <text evidence="2">The sequence shown here is derived from an EMBL/GenBank/DDBJ whole genome shotgun (WGS) entry which is preliminary data.</text>
</comment>
<dbReference type="STRING" id="1108045.GORHZ_245_00190"/>
<dbReference type="EMBL" id="BAHC01000245">
    <property type="protein sequence ID" value="GAB93781.1"/>
    <property type="molecule type" value="Genomic_DNA"/>
</dbReference>
<feature type="transmembrane region" description="Helical" evidence="1">
    <location>
        <begin position="20"/>
        <end position="41"/>
    </location>
</feature>
<dbReference type="OrthoDB" id="4380568at2"/>
<evidence type="ECO:0000313" key="3">
    <source>
        <dbReference type="Proteomes" id="UP000008363"/>
    </source>
</evidence>
<accession>K6WJ45</accession>
<keyword evidence="1" id="KW-1133">Transmembrane helix</keyword>
<dbReference type="Proteomes" id="UP000008363">
    <property type="component" value="Unassembled WGS sequence"/>
</dbReference>
<reference evidence="2 3" key="1">
    <citation type="submission" date="2012-08" db="EMBL/GenBank/DDBJ databases">
        <title>Whole genome shotgun sequence of Gordonia rhizosphera NBRC 16068.</title>
        <authorList>
            <person name="Takarada H."/>
            <person name="Isaki S."/>
            <person name="Hosoyama A."/>
            <person name="Tsuchikane K."/>
            <person name="Katsumata H."/>
            <person name="Baba S."/>
            <person name="Ohji S."/>
            <person name="Yamazaki S."/>
            <person name="Fujita N."/>
        </authorList>
    </citation>
    <scope>NUCLEOTIDE SEQUENCE [LARGE SCALE GENOMIC DNA]</scope>
    <source>
        <strain evidence="2 3">NBRC 16068</strain>
    </source>
</reference>
<name>K6WJ45_9ACTN</name>
<dbReference type="AlphaFoldDB" id="K6WJ45"/>
<organism evidence="2 3">
    <name type="scientific">Gordonia rhizosphera NBRC 16068</name>
    <dbReference type="NCBI Taxonomy" id="1108045"/>
    <lineage>
        <taxon>Bacteria</taxon>
        <taxon>Bacillati</taxon>
        <taxon>Actinomycetota</taxon>
        <taxon>Actinomycetes</taxon>
        <taxon>Mycobacteriales</taxon>
        <taxon>Gordoniaceae</taxon>
        <taxon>Gordonia</taxon>
    </lineage>
</organism>
<gene>
    <name evidence="2" type="ORF">GORHZ_245_00190</name>
</gene>
<dbReference type="RefSeq" id="WP_006339348.1">
    <property type="nucleotide sequence ID" value="NZ_BAHC01000245.1"/>
</dbReference>